<accession>A0ABY7XRI1</accession>
<comment type="subcellular location">
    <subcellularLocation>
        <location evidence="1">Membrane</location>
        <topology evidence="1">Multi-pass membrane protein</topology>
    </subcellularLocation>
</comment>
<organism evidence="8 9">
    <name type="scientific">Microbacterium luteolum</name>
    <name type="common">Aureobacterium luteolum</name>
    <dbReference type="NCBI Taxonomy" id="69367"/>
    <lineage>
        <taxon>Bacteria</taxon>
        <taxon>Bacillati</taxon>
        <taxon>Actinomycetota</taxon>
        <taxon>Actinomycetes</taxon>
        <taxon>Micrococcales</taxon>
        <taxon>Microbacteriaceae</taxon>
        <taxon>Microbacterium</taxon>
    </lineage>
</organism>
<evidence type="ECO:0000256" key="6">
    <source>
        <dbReference type="SAM" id="MobiDB-lite"/>
    </source>
</evidence>
<evidence type="ECO:0000313" key="9">
    <source>
        <dbReference type="Proteomes" id="UP001215097"/>
    </source>
</evidence>
<feature type="transmembrane region" description="Helical" evidence="7">
    <location>
        <begin position="49"/>
        <end position="74"/>
    </location>
</feature>
<evidence type="ECO:0000313" key="8">
    <source>
        <dbReference type="EMBL" id="WDM44776.1"/>
    </source>
</evidence>
<evidence type="ECO:0000256" key="1">
    <source>
        <dbReference type="ARBA" id="ARBA00004141"/>
    </source>
</evidence>
<keyword evidence="9" id="KW-1185">Reference proteome</keyword>
<evidence type="ECO:0000256" key="4">
    <source>
        <dbReference type="ARBA" id="ARBA00022989"/>
    </source>
</evidence>
<feature type="transmembrane region" description="Helical" evidence="7">
    <location>
        <begin position="20"/>
        <end position="43"/>
    </location>
</feature>
<feature type="transmembrane region" description="Helical" evidence="7">
    <location>
        <begin position="396"/>
        <end position="418"/>
    </location>
</feature>
<feature type="transmembrane region" description="Helical" evidence="7">
    <location>
        <begin position="160"/>
        <end position="181"/>
    </location>
</feature>
<keyword evidence="5 7" id="KW-0472">Membrane</keyword>
<dbReference type="PANTHER" id="PTHR30569:SF0">
    <property type="entry name" value="CYTOSINE PERMEASE"/>
    <property type="match status" value="1"/>
</dbReference>
<sequence>MMTTTDYEHGVVPQDQRKSWLSIATVWIAIGIDLSGAFLGVALASGMAFWPAIAATVLGSLLLGLLAMGCAYVGASTGLSSAMISRAVFGKVGGAILALAISVSLIGWFAVQAGFFGANAQIAFAEFTGIDVPVQIFTGVGAVLMALTAFWGYRAINRLSALAVPLLLLLLLVGVIVAFAVNGASGLDAPVEQTITFGGAVSLVMGIFILGVVLAPDMARWARTPKQAMIAGFVGFFFGNSIIIVVSILLARIMDGTELMAIFFALGLGGVAVVVLILAQWTTNTTNLYSAGLSFAAISKRFDRRMVTAVLGVIGIIIGVIGAADYFVPFILVIGIIIAPYGGVYLAAFFTGRRGPRWAHGAAVPTADGWSIAAWVVGILVAVATTNPADGPGFGWFTLTTISALDGLIVGFLVYLALVPLRRKVEPDAAASAPASAEPSRLDDPARLDDGVSA</sequence>
<evidence type="ECO:0000256" key="2">
    <source>
        <dbReference type="ARBA" id="ARBA00008974"/>
    </source>
</evidence>
<dbReference type="InterPro" id="IPR030191">
    <property type="entry name" value="CodB"/>
</dbReference>
<dbReference type="Pfam" id="PF02133">
    <property type="entry name" value="Transp_cyt_pur"/>
    <property type="match status" value="1"/>
</dbReference>
<feature type="compositionally biased region" description="Basic and acidic residues" evidence="6">
    <location>
        <begin position="440"/>
        <end position="454"/>
    </location>
</feature>
<feature type="transmembrane region" description="Helical" evidence="7">
    <location>
        <begin position="136"/>
        <end position="153"/>
    </location>
</feature>
<name>A0ABY7XRI1_MICLT</name>
<keyword evidence="4 7" id="KW-1133">Transmembrane helix</keyword>
<feature type="transmembrane region" description="Helical" evidence="7">
    <location>
        <begin position="193"/>
        <end position="216"/>
    </location>
</feature>
<feature type="transmembrane region" description="Helical" evidence="7">
    <location>
        <begin position="259"/>
        <end position="279"/>
    </location>
</feature>
<comment type="similarity">
    <text evidence="2">Belongs to the purine-cytosine permease (2.A.39) family.</text>
</comment>
<feature type="transmembrane region" description="Helical" evidence="7">
    <location>
        <begin position="362"/>
        <end position="384"/>
    </location>
</feature>
<protein>
    <submittedName>
        <fullName evidence="8">Cytosine permease</fullName>
    </submittedName>
</protein>
<dbReference type="EMBL" id="CP078075">
    <property type="protein sequence ID" value="WDM44776.1"/>
    <property type="molecule type" value="Genomic_DNA"/>
</dbReference>
<reference evidence="8 9" key="1">
    <citation type="submission" date="2021-06" db="EMBL/GenBank/DDBJ databases">
        <title>Genome-based taxonomic framework of Microbacterium strains isolated from marine environment, the description of four new species and reclassification of four preexisting species.</title>
        <authorList>
            <person name="Lee S.D."/>
            <person name="Kim S.-M."/>
            <person name="Byeon Y.-S."/>
            <person name="Yang H.L."/>
            <person name="Kim I.S."/>
        </authorList>
    </citation>
    <scope>NUCLEOTIDE SEQUENCE [LARGE SCALE GENOMIC DNA]</scope>
    <source>
        <strain evidence="8 9">KACC 14465</strain>
    </source>
</reference>
<dbReference type="InterPro" id="IPR001248">
    <property type="entry name" value="Pur-cyt_permease"/>
</dbReference>
<feature type="transmembrane region" description="Helical" evidence="7">
    <location>
        <begin position="228"/>
        <end position="253"/>
    </location>
</feature>
<dbReference type="Gene3D" id="1.10.4160.10">
    <property type="entry name" value="Hydantoin permease"/>
    <property type="match status" value="1"/>
</dbReference>
<dbReference type="PANTHER" id="PTHR30569">
    <property type="entry name" value="CYTOSINE TRANSPORTER CODB"/>
    <property type="match status" value="1"/>
</dbReference>
<gene>
    <name evidence="8" type="ORF">KV395_16660</name>
</gene>
<evidence type="ECO:0000256" key="3">
    <source>
        <dbReference type="ARBA" id="ARBA00022692"/>
    </source>
</evidence>
<evidence type="ECO:0000256" key="7">
    <source>
        <dbReference type="SAM" id="Phobius"/>
    </source>
</evidence>
<feature type="compositionally biased region" description="Low complexity" evidence="6">
    <location>
        <begin position="430"/>
        <end position="439"/>
    </location>
</feature>
<keyword evidence="3 7" id="KW-0812">Transmembrane</keyword>
<feature type="transmembrane region" description="Helical" evidence="7">
    <location>
        <begin position="306"/>
        <end position="324"/>
    </location>
</feature>
<evidence type="ECO:0000256" key="5">
    <source>
        <dbReference type="ARBA" id="ARBA00023136"/>
    </source>
</evidence>
<proteinExistence type="inferred from homology"/>
<feature type="transmembrane region" description="Helical" evidence="7">
    <location>
        <begin position="95"/>
        <end position="116"/>
    </location>
</feature>
<feature type="region of interest" description="Disordered" evidence="6">
    <location>
        <begin position="430"/>
        <end position="454"/>
    </location>
</feature>
<feature type="transmembrane region" description="Helical" evidence="7">
    <location>
        <begin position="330"/>
        <end position="350"/>
    </location>
</feature>
<dbReference type="Proteomes" id="UP001215097">
    <property type="component" value="Chromosome"/>
</dbReference>